<protein>
    <submittedName>
        <fullName evidence="2">Uncharacterized protein</fullName>
    </submittedName>
</protein>
<feature type="compositionally biased region" description="Basic and acidic residues" evidence="1">
    <location>
        <begin position="15"/>
        <end position="25"/>
    </location>
</feature>
<keyword evidence="3" id="KW-1185">Reference proteome</keyword>
<reference evidence="2 3" key="1">
    <citation type="submission" date="2019-12" db="EMBL/GenBank/DDBJ databases">
        <title>Halomonas rutogse sp. nov. isolated from two lakes on Tibetan Plateau.</title>
        <authorList>
            <person name="Gao P."/>
        </authorList>
    </citation>
    <scope>NUCLEOTIDE SEQUENCE [LARGE SCALE GENOMIC DNA]</scope>
    <source>
        <strain evidence="2 3">ZH2S</strain>
    </source>
</reference>
<proteinExistence type="predicted"/>
<organism evidence="2 3">
    <name type="scientific">Vreelandella zhuhanensis</name>
    <dbReference type="NCBI Taxonomy" id="2684210"/>
    <lineage>
        <taxon>Bacteria</taxon>
        <taxon>Pseudomonadati</taxon>
        <taxon>Pseudomonadota</taxon>
        <taxon>Gammaproteobacteria</taxon>
        <taxon>Oceanospirillales</taxon>
        <taxon>Halomonadaceae</taxon>
        <taxon>Vreelandella</taxon>
    </lineage>
</organism>
<dbReference type="AlphaFoldDB" id="A0A7X3KR14"/>
<comment type="caution">
    <text evidence="2">The sequence shown here is derived from an EMBL/GenBank/DDBJ whole genome shotgun (WGS) entry which is preliminary data.</text>
</comment>
<feature type="region of interest" description="Disordered" evidence="1">
    <location>
        <begin position="1"/>
        <end position="33"/>
    </location>
</feature>
<evidence type="ECO:0000256" key="1">
    <source>
        <dbReference type="SAM" id="MobiDB-lite"/>
    </source>
</evidence>
<name>A0A7X3KR14_9GAMM</name>
<gene>
    <name evidence="2" type="ORF">GPM19_12810</name>
</gene>
<evidence type="ECO:0000313" key="2">
    <source>
        <dbReference type="EMBL" id="MWJ29069.1"/>
    </source>
</evidence>
<dbReference type="Proteomes" id="UP000437638">
    <property type="component" value="Unassembled WGS sequence"/>
</dbReference>
<evidence type="ECO:0000313" key="3">
    <source>
        <dbReference type="Proteomes" id="UP000437638"/>
    </source>
</evidence>
<dbReference type="EMBL" id="WTKP01000009">
    <property type="protein sequence ID" value="MWJ29069.1"/>
    <property type="molecule type" value="Genomic_DNA"/>
</dbReference>
<sequence length="67" mass="7574">MRAKTSHSNGAGEPSLKRINSDNRKFQSPGPYSETYEFGVIDFIDWYSEQMQKNLGHSVPSLQVVRG</sequence>
<dbReference type="Gene3D" id="3.90.380.10">
    <property type="entry name" value="Naphthalene 1,2-dioxygenase Alpha Subunit, Chain A, domain 1"/>
    <property type="match status" value="1"/>
</dbReference>
<accession>A0A7X3KR14</accession>